<feature type="transmembrane region" description="Helical" evidence="1">
    <location>
        <begin position="20"/>
        <end position="39"/>
    </location>
</feature>
<dbReference type="InterPro" id="IPR018681">
    <property type="entry name" value="DUF2165_transmembrane"/>
</dbReference>
<evidence type="ECO:0000313" key="3">
    <source>
        <dbReference type="Proteomes" id="UP001595756"/>
    </source>
</evidence>
<name>A0ABV8RVQ8_9BURK</name>
<reference evidence="3" key="1">
    <citation type="journal article" date="2019" name="Int. J. Syst. Evol. Microbiol.">
        <title>The Global Catalogue of Microorganisms (GCM) 10K type strain sequencing project: providing services to taxonomists for standard genome sequencing and annotation.</title>
        <authorList>
            <consortium name="The Broad Institute Genomics Platform"/>
            <consortium name="The Broad Institute Genome Sequencing Center for Infectious Disease"/>
            <person name="Wu L."/>
            <person name="Ma J."/>
        </authorList>
    </citation>
    <scope>NUCLEOTIDE SEQUENCE [LARGE SCALE GENOMIC DNA]</scope>
    <source>
        <strain evidence="3">CGMCC 1.19029</strain>
    </source>
</reference>
<comment type="caution">
    <text evidence="2">The sequence shown here is derived from an EMBL/GenBank/DDBJ whole genome shotgun (WGS) entry which is preliminary data.</text>
</comment>
<proteinExistence type="predicted"/>
<gene>
    <name evidence="2" type="ORF">ACFO0J_04135</name>
</gene>
<evidence type="ECO:0000313" key="2">
    <source>
        <dbReference type="EMBL" id="MFC4297227.1"/>
    </source>
</evidence>
<keyword evidence="1" id="KW-0472">Membrane</keyword>
<sequence length="177" mass="20096">MPSPNREPWNEQTTIRLLKAGMVLAVGLWALLIAFNNIVDYDANWQFVQHVLAMDTVFPDNALKHRAITDPRLQALAYWLIIAAEWTMGALCTFGALRLFRAWRSRARFIRAKAAAACGLTLIFLTYFVGFVIIGGEWFCMWQSPIWDGQAKAVMFLSCAMLVLIVLLMDEQRVLPS</sequence>
<evidence type="ECO:0000256" key="1">
    <source>
        <dbReference type="SAM" id="Phobius"/>
    </source>
</evidence>
<keyword evidence="3" id="KW-1185">Reference proteome</keyword>
<organism evidence="2 3">
    <name type="scientific">Castellaniella hirudinis</name>
    <dbReference type="NCBI Taxonomy" id="1144617"/>
    <lineage>
        <taxon>Bacteria</taxon>
        <taxon>Pseudomonadati</taxon>
        <taxon>Pseudomonadota</taxon>
        <taxon>Betaproteobacteria</taxon>
        <taxon>Burkholderiales</taxon>
        <taxon>Alcaligenaceae</taxon>
        <taxon>Castellaniella</taxon>
    </lineage>
</organism>
<protein>
    <submittedName>
        <fullName evidence="2">DUF2165 family protein</fullName>
    </submittedName>
</protein>
<keyword evidence="1" id="KW-0812">Transmembrane</keyword>
<feature type="transmembrane region" description="Helical" evidence="1">
    <location>
        <begin position="112"/>
        <end position="133"/>
    </location>
</feature>
<dbReference type="Proteomes" id="UP001595756">
    <property type="component" value="Unassembled WGS sequence"/>
</dbReference>
<keyword evidence="1" id="KW-1133">Transmembrane helix</keyword>
<dbReference type="RefSeq" id="WP_376811783.1">
    <property type="nucleotide sequence ID" value="NZ_JBHSDY010000002.1"/>
</dbReference>
<feature type="transmembrane region" description="Helical" evidence="1">
    <location>
        <begin position="76"/>
        <end position="100"/>
    </location>
</feature>
<accession>A0ABV8RVQ8</accession>
<dbReference type="EMBL" id="JBHSDY010000002">
    <property type="protein sequence ID" value="MFC4297227.1"/>
    <property type="molecule type" value="Genomic_DNA"/>
</dbReference>
<dbReference type="Pfam" id="PF09933">
    <property type="entry name" value="DUF2165"/>
    <property type="match status" value="1"/>
</dbReference>
<feature type="transmembrane region" description="Helical" evidence="1">
    <location>
        <begin position="153"/>
        <end position="169"/>
    </location>
</feature>